<evidence type="ECO:0000259" key="9">
    <source>
        <dbReference type="PROSITE" id="PS50835"/>
    </source>
</evidence>
<dbReference type="GO" id="GO:0043025">
    <property type="term" value="C:neuronal cell body"/>
    <property type="evidence" value="ECO:0007669"/>
    <property type="project" value="TreeGrafter"/>
</dbReference>
<dbReference type="InterPro" id="IPR050958">
    <property type="entry name" value="Cell_Adh-Cytoskel_Orgn"/>
</dbReference>
<keyword evidence="11" id="KW-1185">Reference proteome</keyword>
<dbReference type="PANTHER" id="PTHR45080">
    <property type="entry name" value="CONTACTIN 5"/>
    <property type="match status" value="1"/>
</dbReference>
<dbReference type="GO" id="GO:0005576">
    <property type="term" value="C:extracellular region"/>
    <property type="evidence" value="ECO:0007669"/>
    <property type="project" value="UniProtKB-SubCell"/>
</dbReference>
<keyword evidence="7" id="KW-0393">Immunoglobulin domain</keyword>
<comment type="caution">
    <text evidence="10">The sequence shown here is derived from an EMBL/GenBank/DDBJ whole genome shotgun (WGS) entry which is preliminary data.</text>
</comment>
<dbReference type="CDD" id="cd00096">
    <property type="entry name" value="Ig"/>
    <property type="match status" value="2"/>
</dbReference>
<organism evidence="10 11">
    <name type="scientific">Trichostrongylus colubriformis</name>
    <name type="common">Black scour worm</name>
    <dbReference type="NCBI Taxonomy" id="6319"/>
    <lineage>
        <taxon>Eukaryota</taxon>
        <taxon>Metazoa</taxon>
        <taxon>Ecdysozoa</taxon>
        <taxon>Nematoda</taxon>
        <taxon>Chromadorea</taxon>
        <taxon>Rhabditida</taxon>
        <taxon>Rhabditina</taxon>
        <taxon>Rhabditomorpha</taxon>
        <taxon>Strongyloidea</taxon>
        <taxon>Trichostrongylidae</taxon>
        <taxon>Trichostrongylus</taxon>
    </lineage>
</organism>
<keyword evidence="3 8" id="KW-0732">Signal</keyword>
<dbReference type="InterPro" id="IPR056475">
    <property type="entry name" value="GBD_Hemicentin/VWA7"/>
</dbReference>
<dbReference type="InterPro" id="IPR007110">
    <property type="entry name" value="Ig-like_dom"/>
</dbReference>
<dbReference type="InterPro" id="IPR056861">
    <property type="entry name" value="HMCN1-like_VWA"/>
</dbReference>
<comment type="subcellular location">
    <subcellularLocation>
        <location evidence="1">Secreted</location>
    </subcellularLocation>
</comment>
<keyword evidence="5" id="KW-1015">Disulfide bond</keyword>
<dbReference type="Gene3D" id="3.40.50.410">
    <property type="entry name" value="von Willebrand factor, type A domain"/>
    <property type="match status" value="1"/>
</dbReference>
<evidence type="ECO:0000256" key="3">
    <source>
        <dbReference type="ARBA" id="ARBA00022729"/>
    </source>
</evidence>
<keyword evidence="6" id="KW-0325">Glycoprotein</keyword>
<feature type="domain" description="Ig-like" evidence="9">
    <location>
        <begin position="514"/>
        <end position="594"/>
    </location>
</feature>
<dbReference type="EMBL" id="WIXE01018150">
    <property type="protein sequence ID" value="KAK5971165.1"/>
    <property type="molecule type" value="Genomic_DNA"/>
</dbReference>
<feature type="non-terminal residue" evidence="10">
    <location>
        <position position="935"/>
    </location>
</feature>
<dbReference type="GO" id="GO:0007156">
    <property type="term" value="P:homophilic cell adhesion via plasma membrane adhesion molecules"/>
    <property type="evidence" value="ECO:0007669"/>
    <property type="project" value="TreeGrafter"/>
</dbReference>
<accession>A0AAN8F6A6</accession>
<evidence type="ECO:0000256" key="2">
    <source>
        <dbReference type="ARBA" id="ARBA00022525"/>
    </source>
</evidence>
<dbReference type="GO" id="GO:0008046">
    <property type="term" value="F:axon guidance receptor activity"/>
    <property type="evidence" value="ECO:0007669"/>
    <property type="project" value="TreeGrafter"/>
</dbReference>
<dbReference type="Gene3D" id="2.60.40.10">
    <property type="entry name" value="Immunoglobulins"/>
    <property type="match status" value="6"/>
</dbReference>
<sequence>MLLQLLALLTCTCVISGQAVGGEQETIGKSSLAFVFDTTGSMFDDLLQFREGAKKIFQTVMQQRDKLIHNFIMVPFHDPNLGEIIDTTDAKFFIGQLAKVYVHGGGDCPEMTLTGIQKALEISLPSSFIYVFTDARSKDYDLENAVLNMIQEKQSSVVFVMTGDCGNRTHPGFQVYEKIAAASFGQVFHLEKSDVSAVLEYVRHSVKQKKIHVLYEIREHGGEMQRTVPIDGHMTELTISLSGDKDDTDALDIILRDPKGRTLSKNVLSQEGGTIDLQNVKLIRIIKPQPGPWQVTTNSRVKHTIRIFGHGSIDFKYGFATRLLERFELAHPRPVANQNSYVLVNMMGLDRPGMVNKIALLDYFGSTIDIFNATLRRGTDQMYFAGPFVPPKDLFFVQIIGQDQSGHKFQRITPTAIGSVTVSGPRAYMSPTTSAIATMSANLTCVVESSSPFTLSWKKGNRTMGGPLFYRLSETSVWSIPEVTVMDRGEYHCVVMSDSGNHSANTFLDVKESPPLFIGRTVFSASLGRPAFLHCQTQSLSKVGIRWLRYNLTVLNGTNTMIHPNGTLQIFQASQADAGSYECRAQNKVKRYLKHKLTKYQQLQYVTSILEMPKVFVSPRVIYFVPGLKFTISCHADGDPPPRSQWFHNGSRLYPNHNYYISFKNELIARDPSPNDAGVYECQASSVAGVNADTATAFVAVPPRVELKQTKSLVKKGDRVFFECIVLEAAPPPEVRWFKDGKEVLRSGNVLTNGTHLEIAAVYESDAGSYSCVVDNIAGRGISVVKLAVGSMPKIISPPETVQVDFGEEIMLQCNAVGHPPPTITWQRNGIPIDSLNYSRYALFPDGRLLIRNAQLEDQTTFTCIAQNEYGLQSKTTPVVISGLVSPVLGHIPPEQQLIEGEDLRLSCVVVHGTPRPEIKWFRDGVLIKTSPSLL</sequence>
<dbReference type="GO" id="GO:0050808">
    <property type="term" value="P:synapse organization"/>
    <property type="evidence" value="ECO:0007669"/>
    <property type="project" value="TreeGrafter"/>
</dbReference>
<dbReference type="InterPro" id="IPR036465">
    <property type="entry name" value="vWFA_dom_sf"/>
</dbReference>
<dbReference type="GO" id="GO:0030424">
    <property type="term" value="C:axon"/>
    <property type="evidence" value="ECO:0007669"/>
    <property type="project" value="TreeGrafter"/>
</dbReference>
<feature type="domain" description="Ig-like" evidence="9">
    <location>
        <begin position="793"/>
        <end position="882"/>
    </location>
</feature>
<dbReference type="SUPFAM" id="SSF53300">
    <property type="entry name" value="vWA-like"/>
    <property type="match status" value="1"/>
</dbReference>
<dbReference type="CDD" id="cd00198">
    <property type="entry name" value="vWFA"/>
    <property type="match status" value="1"/>
</dbReference>
<evidence type="ECO:0000256" key="8">
    <source>
        <dbReference type="SAM" id="SignalP"/>
    </source>
</evidence>
<dbReference type="FunFam" id="2.60.40.10:FF:000032">
    <property type="entry name" value="palladin isoform X1"/>
    <property type="match status" value="1"/>
</dbReference>
<dbReference type="InterPro" id="IPR036179">
    <property type="entry name" value="Ig-like_dom_sf"/>
</dbReference>
<dbReference type="AlphaFoldDB" id="A0AAN8F6A6"/>
<evidence type="ECO:0000256" key="1">
    <source>
        <dbReference type="ARBA" id="ARBA00004613"/>
    </source>
</evidence>
<feature type="signal peptide" evidence="8">
    <location>
        <begin position="1"/>
        <end position="17"/>
    </location>
</feature>
<feature type="domain" description="Ig-like" evidence="9">
    <location>
        <begin position="613"/>
        <end position="700"/>
    </location>
</feature>
<dbReference type="Pfam" id="PF25106">
    <property type="entry name" value="VWA_4"/>
    <property type="match status" value="1"/>
</dbReference>
<feature type="domain" description="Ig-like" evidence="9">
    <location>
        <begin position="703"/>
        <end position="783"/>
    </location>
</feature>
<feature type="domain" description="Ig-like" evidence="9">
    <location>
        <begin position="425"/>
        <end position="509"/>
    </location>
</feature>
<feature type="domain" description="Ig-like" evidence="9">
    <location>
        <begin position="887"/>
        <end position="935"/>
    </location>
</feature>
<keyword evidence="4" id="KW-0677">Repeat</keyword>
<evidence type="ECO:0000256" key="5">
    <source>
        <dbReference type="ARBA" id="ARBA00023157"/>
    </source>
</evidence>
<evidence type="ECO:0000313" key="10">
    <source>
        <dbReference type="EMBL" id="KAK5971165.1"/>
    </source>
</evidence>
<gene>
    <name evidence="10" type="ORF">GCK32_006713</name>
</gene>
<dbReference type="GO" id="GO:0005886">
    <property type="term" value="C:plasma membrane"/>
    <property type="evidence" value="ECO:0007669"/>
    <property type="project" value="TreeGrafter"/>
</dbReference>
<dbReference type="Pfam" id="PF23560">
    <property type="entry name" value="GBD_Hemicentin"/>
    <property type="match status" value="1"/>
</dbReference>
<keyword evidence="2" id="KW-0964">Secreted</keyword>
<reference evidence="10 11" key="1">
    <citation type="submission" date="2019-10" db="EMBL/GenBank/DDBJ databases">
        <title>Assembly and Annotation for the nematode Trichostrongylus colubriformis.</title>
        <authorList>
            <person name="Martin J."/>
        </authorList>
    </citation>
    <scope>NUCLEOTIDE SEQUENCE [LARGE SCALE GENOMIC DNA]</scope>
    <source>
        <strain evidence="10">G859</strain>
        <tissue evidence="10">Whole worm</tissue>
    </source>
</reference>
<dbReference type="PROSITE" id="PS50835">
    <property type="entry name" value="IG_LIKE"/>
    <property type="match status" value="6"/>
</dbReference>
<dbReference type="SMART" id="SM00409">
    <property type="entry name" value="IG"/>
    <property type="match status" value="5"/>
</dbReference>
<feature type="chain" id="PRO_5042851862" description="Ig-like domain-containing protein" evidence="8">
    <location>
        <begin position="18"/>
        <end position="935"/>
    </location>
</feature>
<evidence type="ECO:0000256" key="7">
    <source>
        <dbReference type="ARBA" id="ARBA00023319"/>
    </source>
</evidence>
<dbReference type="Proteomes" id="UP001331761">
    <property type="component" value="Unassembled WGS sequence"/>
</dbReference>
<dbReference type="PANTHER" id="PTHR45080:SF8">
    <property type="entry name" value="IG-LIKE DOMAIN-CONTAINING PROTEIN"/>
    <property type="match status" value="1"/>
</dbReference>
<evidence type="ECO:0000256" key="4">
    <source>
        <dbReference type="ARBA" id="ARBA00022737"/>
    </source>
</evidence>
<dbReference type="InterPro" id="IPR013783">
    <property type="entry name" value="Ig-like_fold"/>
</dbReference>
<dbReference type="InterPro" id="IPR003598">
    <property type="entry name" value="Ig_sub2"/>
</dbReference>
<dbReference type="SMART" id="SM00408">
    <property type="entry name" value="IGc2"/>
    <property type="match status" value="5"/>
</dbReference>
<evidence type="ECO:0000256" key="6">
    <source>
        <dbReference type="ARBA" id="ARBA00023180"/>
    </source>
</evidence>
<name>A0AAN8F6A6_TRICO</name>
<protein>
    <recommendedName>
        <fullName evidence="9">Ig-like domain-containing protein</fullName>
    </recommendedName>
</protein>
<dbReference type="InterPro" id="IPR003599">
    <property type="entry name" value="Ig_sub"/>
</dbReference>
<proteinExistence type="predicted"/>
<evidence type="ECO:0000313" key="11">
    <source>
        <dbReference type="Proteomes" id="UP001331761"/>
    </source>
</evidence>
<dbReference type="Pfam" id="PF13927">
    <property type="entry name" value="Ig_3"/>
    <property type="match status" value="5"/>
</dbReference>
<dbReference type="SUPFAM" id="SSF48726">
    <property type="entry name" value="Immunoglobulin"/>
    <property type="match status" value="6"/>
</dbReference>